<feature type="region of interest" description="Disordered" evidence="5">
    <location>
        <begin position="1"/>
        <end position="34"/>
    </location>
</feature>
<dbReference type="Gramene" id="rna-AYBTSS11_LOCUS23461">
    <property type="protein sequence ID" value="CAJ1971460.1"/>
    <property type="gene ID" value="gene-AYBTSS11_LOCUS23461"/>
</dbReference>
<dbReference type="CDD" id="cd04370">
    <property type="entry name" value="BAH"/>
    <property type="match status" value="1"/>
</dbReference>
<dbReference type="PANTHER" id="PTHR47527:SF3">
    <property type="entry name" value="RING_FYVE_PHD ZINC FINGER SUPERFAMILY PROTEIN"/>
    <property type="match status" value="1"/>
</dbReference>
<feature type="region of interest" description="Disordered" evidence="5">
    <location>
        <begin position="954"/>
        <end position="978"/>
    </location>
</feature>
<dbReference type="Gene3D" id="2.30.30.1150">
    <property type="match status" value="1"/>
</dbReference>
<evidence type="ECO:0000256" key="5">
    <source>
        <dbReference type="SAM" id="MobiDB-lite"/>
    </source>
</evidence>
<sequence>METEEELVPDPKPEVQSLPLQNGDSDERCAKKPKVDADAELKRVAEIVLVLSTMATVRAGRKPSDAEVELMREARSKLASLCQGLAPKDIVAREAIGTVIEDLGLHSKLKDQRLGFRTPKMSIAERYSHAKWKMEEAKKFSAPSTPPTAHTSQPLQANVGGPVDNRVPSHVRIFPSDKSSQPTIPSMGTVVSIPPHVSAGSSAVLQYQSTGNEVRPPVVPGAVPSGHLGRNSSSIVLPKVEHPQFKVDGVSNGSYMLQVQANSSVNQPLVNAPTWSIQTQAASLARTASENKLPVKVEATSDVTVSRAGPQMTTDQSFRPFITQTAPVNLPSVVQPLQTTNIVQPPLIPSHTDIAKVVQKVLQPKHPSHPTWIPPSRDYMNKALTCQMCELSVHEVDTVLLCDACEKGFHLKCLQPSVLRGIHNRVDWHCMRCLSLSGGKPLPPKYGRVMRSSNTPPKLPSNTGGIQPYSEKKAENIEPNVLQTVTTNGSTVPTVASRNHNVELQCDSKVPDTKGIQGIGISSSIEAIDKKPDPNNFTKSPSAASSPSTGLLGECSAQQINSKVLISKENSECESLPQLSELAKCESLHSSQDFQVEQTMLKDNAEVSSDKHIDGNIMNNNQKESLGGENLSYDIKRDDQDSALANFVGIAGTNTEGRQHPALSSDSSHAVEWIGDIVQLVDEKKFYQSCYVDGVMYRLQGHALFPTSYGKLTPAKLQSMWEDCQTGLKWVKVTKCYFPDDLPGNIGHPCISEVNEVYESNSDRTEMASSIRGPCEVLPSDKFKQENDRRCQLGIVESSRIQPIFLCRKSKTAAKCEKRDGQPGCLWWARYGMSFEKPAERGGGGDRTSKMAPYGVPGAACSVRRGSVFSGGGEICNNRTIVPLYRLFRDTGCDFGAQWLSVLPLHTSNYLGGFMTNSKSYFNLDVREEKHPKETKWHEHFELELRDKSEMQKELKKEEGAIRGKSDEKDSKFLDSEGGRSHSALEILIYIDAFFTTFWGVL</sequence>
<dbReference type="Pfam" id="PF00628">
    <property type="entry name" value="PHD"/>
    <property type="match status" value="1"/>
</dbReference>
<evidence type="ECO:0000256" key="1">
    <source>
        <dbReference type="ARBA" id="ARBA00022723"/>
    </source>
</evidence>
<evidence type="ECO:0000313" key="9">
    <source>
        <dbReference type="Proteomes" id="UP001189624"/>
    </source>
</evidence>
<dbReference type="PROSITE" id="PS51038">
    <property type="entry name" value="BAH"/>
    <property type="match status" value="1"/>
</dbReference>
<evidence type="ECO:0000256" key="4">
    <source>
        <dbReference type="PROSITE-ProRule" id="PRU00146"/>
    </source>
</evidence>
<feature type="domain" description="BAH" evidence="7">
    <location>
        <begin position="695"/>
        <end position="822"/>
    </location>
</feature>
<dbReference type="InterPro" id="IPR011011">
    <property type="entry name" value="Znf_FYVE_PHD"/>
</dbReference>
<dbReference type="AlphaFoldDB" id="A0AA86SZI1"/>
<dbReference type="CDD" id="cd15489">
    <property type="entry name" value="PHD_SF"/>
    <property type="match status" value="1"/>
</dbReference>
<evidence type="ECO:0000313" key="8">
    <source>
        <dbReference type="EMBL" id="CAJ1971460.1"/>
    </source>
</evidence>
<feature type="compositionally biased region" description="Basic and acidic residues" evidence="5">
    <location>
        <begin position="25"/>
        <end position="34"/>
    </location>
</feature>
<dbReference type="InterPro" id="IPR019786">
    <property type="entry name" value="Zinc_finger_PHD-type_CS"/>
</dbReference>
<organism evidence="8 9">
    <name type="scientific">Sphenostylis stenocarpa</name>
    <dbReference type="NCBI Taxonomy" id="92480"/>
    <lineage>
        <taxon>Eukaryota</taxon>
        <taxon>Viridiplantae</taxon>
        <taxon>Streptophyta</taxon>
        <taxon>Embryophyta</taxon>
        <taxon>Tracheophyta</taxon>
        <taxon>Spermatophyta</taxon>
        <taxon>Magnoliopsida</taxon>
        <taxon>eudicotyledons</taxon>
        <taxon>Gunneridae</taxon>
        <taxon>Pentapetalae</taxon>
        <taxon>rosids</taxon>
        <taxon>fabids</taxon>
        <taxon>Fabales</taxon>
        <taxon>Fabaceae</taxon>
        <taxon>Papilionoideae</taxon>
        <taxon>50 kb inversion clade</taxon>
        <taxon>NPAAA clade</taxon>
        <taxon>indigoferoid/millettioid clade</taxon>
        <taxon>Phaseoleae</taxon>
        <taxon>Sphenostylis</taxon>
    </lineage>
</organism>
<proteinExistence type="predicted"/>
<dbReference type="SMART" id="SM00249">
    <property type="entry name" value="PHD"/>
    <property type="match status" value="1"/>
</dbReference>
<accession>A0AA86SZI1</accession>
<dbReference type="GO" id="GO:0003682">
    <property type="term" value="F:chromatin binding"/>
    <property type="evidence" value="ECO:0007669"/>
    <property type="project" value="InterPro"/>
</dbReference>
<dbReference type="PROSITE" id="PS01359">
    <property type="entry name" value="ZF_PHD_1"/>
    <property type="match status" value="1"/>
</dbReference>
<feature type="domain" description="PHD-type" evidence="6">
    <location>
        <begin position="383"/>
        <end position="436"/>
    </location>
</feature>
<dbReference type="PROSITE" id="PS50016">
    <property type="entry name" value="ZF_PHD_2"/>
    <property type="match status" value="1"/>
</dbReference>
<dbReference type="InterPro" id="IPR043151">
    <property type="entry name" value="BAH_sf"/>
</dbReference>
<evidence type="ECO:0000256" key="3">
    <source>
        <dbReference type="ARBA" id="ARBA00022833"/>
    </source>
</evidence>
<keyword evidence="1" id="KW-0479">Metal-binding</keyword>
<keyword evidence="9" id="KW-1185">Reference proteome</keyword>
<protein>
    <recommendedName>
        <fullName evidence="10">PHD finger protein</fullName>
    </recommendedName>
</protein>
<evidence type="ECO:0000256" key="2">
    <source>
        <dbReference type="ARBA" id="ARBA00022771"/>
    </source>
</evidence>
<dbReference type="Proteomes" id="UP001189624">
    <property type="component" value="Chromosome 8"/>
</dbReference>
<evidence type="ECO:0000259" key="6">
    <source>
        <dbReference type="PROSITE" id="PS50016"/>
    </source>
</evidence>
<dbReference type="SUPFAM" id="SSF57903">
    <property type="entry name" value="FYVE/PHD zinc finger"/>
    <property type="match status" value="1"/>
</dbReference>
<dbReference type="Gene3D" id="2.30.30.490">
    <property type="match status" value="1"/>
</dbReference>
<feature type="region of interest" description="Disordered" evidence="5">
    <location>
        <begin position="527"/>
        <end position="551"/>
    </location>
</feature>
<evidence type="ECO:0000259" key="7">
    <source>
        <dbReference type="PROSITE" id="PS51038"/>
    </source>
</evidence>
<dbReference type="InterPro" id="IPR056699">
    <property type="entry name" value="DUF7797"/>
</dbReference>
<dbReference type="PANTHER" id="PTHR47527">
    <property type="entry name" value="RING/FYVE/PHD ZINC FINGER SUPERFAMILY PROTEIN"/>
    <property type="match status" value="1"/>
</dbReference>
<dbReference type="InterPro" id="IPR001025">
    <property type="entry name" value="BAH_dom"/>
</dbReference>
<evidence type="ECO:0008006" key="10">
    <source>
        <dbReference type="Google" id="ProtNLM"/>
    </source>
</evidence>
<feature type="compositionally biased region" description="Polar residues" evidence="5">
    <location>
        <begin position="147"/>
        <end position="156"/>
    </location>
</feature>
<feature type="region of interest" description="Disordered" evidence="5">
    <location>
        <begin position="141"/>
        <end position="162"/>
    </location>
</feature>
<dbReference type="Pfam" id="PF25073">
    <property type="entry name" value="DUF7797"/>
    <property type="match status" value="1"/>
</dbReference>
<dbReference type="EMBL" id="OY731405">
    <property type="protein sequence ID" value="CAJ1971460.1"/>
    <property type="molecule type" value="Genomic_DNA"/>
</dbReference>
<dbReference type="InterPro" id="IPR001965">
    <property type="entry name" value="Znf_PHD"/>
</dbReference>
<reference evidence="8" key="1">
    <citation type="submission" date="2023-10" db="EMBL/GenBank/DDBJ databases">
        <authorList>
            <person name="Domelevo Entfellner J.-B."/>
        </authorList>
    </citation>
    <scope>NUCLEOTIDE SEQUENCE</scope>
</reference>
<dbReference type="GO" id="GO:0008270">
    <property type="term" value="F:zinc ion binding"/>
    <property type="evidence" value="ECO:0007669"/>
    <property type="project" value="UniProtKB-KW"/>
</dbReference>
<keyword evidence="2 4" id="KW-0863">Zinc-finger</keyword>
<dbReference type="InterPro" id="IPR019787">
    <property type="entry name" value="Znf_PHD-finger"/>
</dbReference>
<keyword evidence="3" id="KW-0862">Zinc</keyword>
<gene>
    <name evidence="8" type="ORF">AYBTSS11_LOCUS23461</name>
</gene>
<name>A0AA86SZI1_9FABA</name>